<feature type="domain" description="5'-Nucleotidase C-terminal" evidence="2">
    <location>
        <begin position="309"/>
        <end position="455"/>
    </location>
</feature>
<evidence type="ECO:0000256" key="1">
    <source>
        <dbReference type="SAM" id="Phobius"/>
    </source>
</evidence>
<sequence>MRCHVRVKTAGFVKWMMVWMALFMLLSAAHPVWAKSVKRAKTLRVIYTTRVDGQLTADAKGRGGAAKLAALIKANRADNTIVVDGGGFGNDLLNALVYGEDGDPWGLMGTMGYDAALQTNDNRFTSNSKQAQVLKTQKNQAPKIVSQNLSSRVLTKQTERIAVFDKGGIKVGVMALSPGKNFWTTEQRVRQDIGQLKENHCDVIIALSNLSNRQNKAIARLNRNINIIVDGKSGEEIDDPLVVGKTAIVSAGQKGTQIGVMDYDTAGREVKTDGLIPLDAKVKEDPDTADQVGRISAVLAQKNDPTQVLGTSQKDFATKKMRTQKFADNDTGNMIADAYAAQGNDAVGVVAESSLKNGLALGDVTTQQVVDLFSRNSGRLVKLRVSGATLREICEVDAAVGYLFPERQLYFSHLVYQYAPVRSPFNRVTSLKVQIGNKWQTVRLDQTYTVIADQGTAAELKAIPMKMAVQQQKTLDRLGWQAAVTYIKGLNQSGEASLSANYVVTRDSKKADSIQSLGDYLNNPSRFGVLTDCVIIVVIALIVSAIIAAQKKKRNGLTRRTQRSRKL</sequence>
<reference evidence="3 4" key="1">
    <citation type="submission" date="2019-08" db="EMBL/GenBank/DDBJ databases">
        <title>In-depth cultivation of the pig gut microbiome towards novel bacterial diversity and tailored functional studies.</title>
        <authorList>
            <person name="Wylensek D."/>
            <person name="Hitch T.C.A."/>
            <person name="Clavel T."/>
        </authorList>
    </citation>
    <scope>NUCLEOTIDE SEQUENCE [LARGE SCALE GENOMIC DNA]</scope>
    <source>
        <strain evidence="3 4">RF-744-FAT-4</strain>
    </source>
</reference>
<dbReference type="InterPro" id="IPR006179">
    <property type="entry name" value="5_nucleotidase/apyrase"/>
</dbReference>
<dbReference type="InterPro" id="IPR008334">
    <property type="entry name" value="5'-Nucleotdase_C"/>
</dbReference>
<dbReference type="GO" id="GO:0009166">
    <property type="term" value="P:nucleotide catabolic process"/>
    <property type="evidence" value="ECO:0007669"/>
    <property type="project" value="InterPro"/>
</dbReference>
<comment type="caution">
    <text evidence="3">The sequence shown here is derived from an EMBL/GenBank/DDBJ whole genome shotgun (WGS) entry which is preliminary data.</text>
</comment>
<dbReference type="SUPFAM" id="SSF55816">
    <property type="entry name" value="5'-nucleotidase (syn. UDP-sugar hydrolase), C-terminal domain"/>
    <property type="match status" value="1"/>
</dbReference>
<dbReference type="Pfam" id="PF02872">
    <property type="entry name" value="5_nucleotid_C"/>
    <property type="match status" value="1"/>
</dbReference>
<evidence type="ECO:0000313" key="3">
    <source>
        <dbReference type="EMBL" id="MSS20339.1"/>
    </source>
</evidence>
<gene>
    <name evidence="3" type="ORF">FYJ52_08015</name>
</gene>
<dbReference type="Gene3D" id="3.60.21.10">
    <property type="match status" value="1"/>
</dbReference>
<dbReference type="GO" id="GO:0016787">
    <property type="term" value="F:hydrolase activity"/>
    <property type="evidence" value="ECO:0007669"/>
    <property type="project" value="InterPro"/>
</dbReference>
<dbReference type="AlphaFoldDB" id="A0A7X2NH15"/>
<keyword evidence="1" id="KW-0472">Membrane</keyword>
<evidence type="ECO:0000259" key="2">
    <source>
        <dbReference type="Pfam" id="PF02872"/>
    </source>
</evidence>
<accession>A0A7X2NH15</accession>
<name>A0A7X2NH15_9FIRM</name>
<dbReference type="RefSeq" id="WP_154576713.1">
    <property type="nucleotide sequence ID" value="NZ_VUMO01000011.1"/>
</dbReference>
<dbReference type="GO" id="GO:0030288">
    <property type="term" value="C:outer membrane-bounded periplasmic space"/>
    <property type="evidence" value="ECO:0007669"/>
    <property type="project" value="TreeGrafter"/>
</dbReference>
<organism evidence="3 4">
    <name type="scientific">Pseudoramibacter porci</name>
    <dbReference type="NCBI Taxonomy" id="2606631"/>
    <lineage>
        <taxon>Bacteria</taxon>
        <taxon>Bacillati</taxon>
        <taxon>Bacillota</taxon>
        <taxon>Clostridia</taxon>
        <taxon>Eubacteriales</taxon>
        <taxon>Eubacteriaceae</taxon>
        <taxon>Pseudoramibacter</taxon>
    </lineage>
</organism>
<dbReference type="PANTHER" id="PTHR11575:SF24">
    <property type="entry name" value="5'-NUCLEOTIDASE"/>
    <property type="match status" value="1"/>
</dbReference>
<dbReference type="SUPFAM" id="SSF56300">
    <property type="entry name" value="Metallo-dependent phosphatases"/>
    <property type="match status" value="1"/>
</dbReference>
<dbReference type="Gene3D" id="3.90.780.10">
    <property type="entry name" value="5'-Nucleotidase, C-terminal domain"/>
    <property type="match status" value="1"/>
</dbReference>
<evidence type="ECO:0000313" key="4">
    <source>
        <dbReference type="Proteomes" id="UP000461754"/>
    </source>
</evidence>
<dbReference type="Proteomes" id="UP000461754">
    <property type="component" value="Unassembled WGS sequence"/>
</dbReference>
<keyword evidence="1" id="KW-0812">Transmembrane</keyword>
<keyword evidence="4" id="KW-1185">Reference proteome</keyword>
<feature type="transmembrane region" description="Helical" evidence="1">
    <location>
        <begin position="527"/>
        <end position="549"/>
    </location>
</feature>
<dbReference type="InterPro" id="IPR029052">
    <property type="entry name" value="Metallo-depent_PP-like"/>
</dbReference>
<protein>
    <recommendedName>
        <fullName evidence="2">5'-Nucleotidase C-terminal domain-containing protein</fullName>
    </recommendedName>
</protein>
<proteinExistence type="predicted"/>
<dbReference type="InterPro" id="IPR036907">
    <property type="entry name" value="5'-Nucleotdase_C_sf"/>
</dbReference>
<dbReference type="EMBL" id="VUMO01000011">
    <property type="protein sequence ID" value="MSS20339.1"/>
    <property type="molecule type" value="Genomic_DNA"/>
</dbReference>
<keyword evidence="1" id="KW-1133">Transmembrane helix</keyword>
<dbReference type="PANTHER" id="PTHR11575">
    <property type="entry name" value="5'-NUCLEOTIDASE-RELATED"/>
    <property type="match status" value="1"/>
</dbReference>